<comment type="caution">
    <text evidence="1">The sequence shown here is derived from an EMBL/GenBank/DDBJ whole genome shotgun (WGS) entry which is preliminary data.</text>
</comment>
<dbReference type="Proteomes" id="UP000821865">
    <property type="component" value="Chromosome 6"/>
</dbReference>
<reference evidence="1" key="1">
    <citation type="submission" date="2020-05" db="EMBL/GenBank/DDBJ databases">
        <title>Large-scale comparative analyses of tick genomes elucidate their genetic diversity and vector capacities.</title>
        <authorList>
            <person name="Jia N."/>
            <person name="Wang J."/>
            <person name="Shi W."/>
            <person name="Du L."/>
            <person name="Sun Y."/>
            <person name="Zhan W."/>
            <person name="Jiang J."/>
            <person name="Wang Q."/>
            <person name="Zhang B."/>
            <person name="Ji P."/>
            <person name="Sakyi L.B."/>
            <person name="Cui X."/>
            <person name="Yuan T."/>
            <person name="Jiang B."/>
            <person name="Yang W."/>
            <person name="Lam T.T.-Y."/>
            <person name="Chang Q."/>
            <person name="Ding S."/>
            <person name="Wang X."/>
            <person name="Zhu J."/>
            <person name="Ruan X."/>
            <person name="Zhao L."/>
            <person name="Wei J."/>
            <person name="Que T."/>
            <person name="Du C."/>
            <person name="Cheng J."/>
            <person name="Dai P."/>
            <person name="Han X."/>
            <person name="Huang E."/>
            <person name="Gao Y."/>
            <person name="Liu J."/>
            <person name="Shao H."/>
            <person name="Ye R."/>
            <person name="Li L."/>
            <person name="Wei W."/>
            <person name="Wang X."/>
            <person name="Wang C."/>
            <person name="Yang T."/>
            <person name="Huo Q."/>
            <person name="Li W."/>
            <person name="Guo W."/>
            <person name="Chen H."/>
            <person name="Zhou L."/>
            <person name="Ni X."/>
            <person name="Tian J."/>
            <person name="Zhou Y."/>
            <person name="Sheng Y."/>
            <person name="Liu T."/>
            <person name="Pan Y."/>
            <person name="Xia L."/>
            <person name="Li J."/>
            <person name="Zhao F."/>
            <person name="Cao W."/>
        </authorList>
    </citation>
    <scope>NUCLEOTIDE SEQUENCE</scope>
    <source>
        <strain evidence="1">Dsil-2018</strain>
    </source>
</reference>
<proteinExistence type="predicted"/>
<protein>
    <submittedName>
        <fullName evidence="1">Uncharacterized protein</fullName>
    </submittedName>
</protein>
<accession>A0ACB8CKG9</accession>
<evidence type="ECO:0000313" key="1">
    <source>
        <dbReference type="EMBL" id="KAH7945380.1"/>
    </source>
</evidence>
<organism evidence="1 2">
    <name type="scientific">Dermacentor silvarum</name>
    <name type="common">Tick</name>
    <dbReference type="NCBI Taxonomy" id="543639"/>
    <lineage>
        <taxon>Eukaryota</taxon>
        <taxon>Metazoa</taxon>
        <taxon>Ecdysozoa</taxon>
        <taxon>Arthropoda</taxon>
        <taxon>Chelicerata</taxon>
        <taxon>Arachnida</taxon>
        <taxon>Acari</taxon>
        <taxon>Parasitiformes</taxon>
        <taxon>Ixodida</taxon>
        <taxon>Ixodoidea</taxon>
        <taxon>Ixodidae</taxon>
        <taxon>Rhipicephalinae</taxon>
        <taxon>Dermacentor</taxon>
    </lineage>
</organism>
<evidence type="ECO:0000313" key="2">
    <source>
        <dbReference type="Proteomes" id="UP000821865"/>
    </source>
</evidence>
<keyword evidence="2" id="KW-1185">Reference proteome</keyword>
<dbReference type="EMBL" id="CM023475">
    <property type="protein sequence ID" value="KAH7945380.1"/>
    <property type="molecule type" value="Genomic_DNA"/>
</dbReference>
<gene>
    <name evidence="1" type="ORF">HPB49_010293</name>
</gene>
<name>A0ACB8CKG9_DERSI</name>
<sequence length="213" mass="24683">MTSAHQPEREILCSATGIPIWHGAGQERHLTGVIWAKHSAVITASSKLPFPLPKRQSPKRGYYSIATELTDWDAFHKVTIKFQTSTLDAWNHSLRTAHRQTTKTVQCNEDNPQIDRHLVTLWDKRYALIRRWKLNELNKRFRARIEEITQEAQEYADKLATDNCLDVCEHAGNNLHTSRAWSLFRTLLGQPKRKNHLEVLQLKKGIDWKTLGE</sequence>